<dbReference type="GO" id="GO:0006826">
    <property type="term" value="P:iron ion transport"/>
    <property type="evidence" value="ECO:0007669"/>
    <property type="project" value="UniProtKB-KW"/>
</dbReference>
<keyword evidence="9 11" id="KW-0406">Ion transport</keyword>
<proteinExistence type="evidence at transcript level"/>
<feature type="signal peptide" evidence="15">
    <location>
        <begin position="1"/>
        <end position="18"/>
    </location>
</feature>
<dbReference type="InterPro" id="IPR016357">
    <property type="entry name" value="Transferrin"/>
</dbReference>
<comment type="function">
    <text evidence="11">Transferrins are iron binding transport proteins which bind Fe(3+) ion in association with the binding of an anion, usually bicarbonate.</text>
</comment>
<evidence type="ECO:0000256" key="3">
    <source>
        <dbReference type="ARBA" id="ARBA00022448"/>
    </source>
</evidence>
<dbReference type="GO" id="GO:0046872">
    <property type="term" value="F:metal ion binding"/>
    <property type="evidence" value="ECO:0007669"/>
    <property type="project" value="UniProtKB-KW"/>
</dbReference>
<keyword evidence="3 11" id="KW-0813">Transport</keyword>
<feature type="binding site" evidence="13">
    <location>
        <position position="191"/>
    </location>
    <ligand>
        <name>Fe(3+)</name>
        <dbReference type="ChEBI" id="CHEBI:29034"/>
        <label>1</label>
    </ligand>
</feature>
<evidence type="ECO:0000256" key="11">
    <source>
        <dbReference type="PIRNR" id="PIRNR002549"/>
    </source>
</evidence>
<evidence type="ECO:0000256" key="4">
    <source>
        <dbReference type="ARBA" id="ARBA00022496"/>
    </source>
</evidence>
<evidence type="ECO:0000256" key="7">
    <source>
        <dbReference type="ARBA" id="ARBA00022737"/>
    </source>
</evidence>
<dbReference type="PIRSF" id="PIRSF002549">
    <property type="entry name" value="Transferrin"/>
    <property type="match status" value="1"/>
</dbReference>
<evidence type="ECO:0000256" key="10">
    <source>
        <dbReference type="ARBA" id="ARBA00023157"/>
    </source>
</evidence>
<evidence type="ECO:0000256" key="5">
    <source>
        <dbReference type="ARBA" id="ARBA00022525"/>
    </source>
</evidence>
<protein>
    <recommendedName>
        <fullName evidence="11">Serotransferrin</fullName>
    </recommendedName>
</protein>
<feature type="disulfide bond" evidence="14">
    <location>
        <begin position="173"/>
        <end position="180"/>
    </location>
</feature>
<comment type="subunit">
    <text evidence="2 11">Monomer.</text>
</comment>
<evidence type="ECO:0000256" key="15">
    <source>
        <dbReference type="SAM" id="SignalP"/>
    </source>
</evidence>
<evidence type="ECO:0000256" key="12">
    <source>
        <dbReference type="PIRSR" id="PIRSR002549-2"/>
    </source>
</evidence>
<evidence type="ECO:0000259" key="16">
    <source>
        <dbReference type="PROSITE" id="PS51408"/>
    </source>
</evidence>
<feature type="binding site" evidence="13">
    <location>
        <position position="67"/>
    </location>
    <ligand>
        <name>Fe(3+)</name>
        <dbReference type="ChEBI" id="CHEBI:29034"/>
        <label>1</label>
    </ligand>
</feature>
<feature type="binding site" evidence="13">
    <location>
        <position position="508"/>
    </location>
    <ligand>
        <name>Fe(3+)</name>
        <dbReference type="ChEBI" id="CHEBI:29034"/>
        <label>2</label>
    </ligand>
</feature>
<sequence>MKLSSICAFLSCLVLVQAEQRIKWCLKSEAELGKCKELKSLDCVKKAGTRECIEAVGKGEADAITLDGGDIYTAGLHLHNLHPILAEHYNAGTCYYAVAVAKKGTGFGFNELIGKKSCHTGLGKTAGWNIPIGALIKNEQIKWGGIDDKPLEDAVADFFSESCVPGATNAKLCKLCKNNCQRSHDEPYYDYEGALLCLKERNADVAFVKHLTALDKKDEYELLCLDGTRKPVDEYETCNLAQVPAHAVVSRFDKDLSDHIESTLLSLKDKGLFSSVGPEGNLMFKDSTSKLTRLPEVTNSFIYLKADYWDSIHSLRRDNTASESSQAIKWCTVGVSQRAKCDLWSGKTADDEGNTKLQCETKATVQDCIKAILLHEADAIAVDGGEVYTAGKCGLVPVMVEQYVAEKCKSESGETSSYYSVAVVRKSSGVTWENLRDKKSCHTGVGRTAGWNIPMGLLHEKYKSCDFPTYFTASCAPGSDPASNLCKLCKGDATNKCKASHDEPYYGYDGAFRCLAEGVGDVAFIKHTTATDNTDGNGPAWAKSFKSSDFQLICPGGSAEITEYQTCHLAQVPAHAVITHEGKRKEVVSFLKDQQEKFGPSGSDPDFRIFDSTDGKSPFKEGTKCLQEVKQSYEEFLGQEYLTSITSLHECPKAKSELEEACFHTICTAS</sequence>
<dbReference type="FunFam" id="3.40.190.10:FF:000095">
    <property type="entry name" value="Lactotransferrin"/>
    <property type="match status" value="2"/>
</dbReference>
<evidence type="ECO:0000256" key="13">
    <source>
        <dbReference type="PIRSR" id="PIRSR002549-3"/>
    </source>
</evidence>
<keyword evidence="6 11" id="KW-0479">Metal-binding</keyword>
<feature type="disulfide bond" evidence="14">
    <location>
        <begin position="331"/>
        <end position="368"/>
    </location>
</feature>
<dbReference type="SMART" id="SM00094">
    <property type="entry name" value="TR_FER"/>
    <property type="match status" value="2"/>
</dbReference>
<dbReference type="PROSITE" id="PS51408">
    <property type="entry name" value="TRANSFERRIN_LIKE_4"/>
    <property type="match status" value="2"/>
</dbReference>
<feature type="binding site" evidence="12">
    <location>
        <position position="126"/>
    </location>
    <ligand>
        <name>hydrogencarbonate</name>
        <dbReference type="ChEBI" id="CHEBI:17544"/>
        <label>1</label>
    </ligand>
</feature>
<feature type="disulfide bond" evidence="14">
    <location>
        <begin position="554"/>
        <end position="567"/>
    </location>
</feature>
<dbReference type="GO" id="GO:0005769">
    <property type="term" value="C:early endosome"/>
    <property type="evidence" value="ECO:0007669"/>
    <property type="project" value="TreeGrafter"/>
</dbReference>
<feature type="domain" description="Transferrin-like" evidence="16">
    <location>
        <begin position="22"/>
        <end position="317"/>
    </location>
</feature>
<dbReference type="AlphaFoldDB" id="E2GIJ5"/>
<evidence type="ECO:0000256" key="9">
    <source>
        <dbReference type="ARBA" id="ARBA00023065"/>
    </source>
</evidence>
<feature type="disulfide bond" evidence="14">
    <location>
        <begin position="35"/>
        <end position="43"/>
    </location>
</feature>
<keyword evidence="8 11" id="KW-0408">Iron</keyword>
<dbReference type="GO" id="GO:0005615">
    <property type="term" value="C:extracellular space"/>
    <property type="evidence" value="ECO:0007669"/>
    <property type="project" value="InterPro"/>
</dbReference>
<feature type="binding site" evidence="13">
    <location>
        <position position="383"/>
    </location>
    <ligand>
        <name>Fe(3+)</name>
        <dbReference type="ChEBI" id="CHEBI:29034"/>
        <label>1</label>
    </ligand>
</feature>
<evidence type="ECO:0000256" key="1">
    <source>
        <dbReference type="ARBA" id="ARBA00004613"/>
    </source>
</evidence>
<feature type="binding site" evidence="13">
    <location>
        <position position="418"/>
    </location>
    <ligand>
        <name>Fe(3+)</name>
        <dbReference type="ChEBI" id="CHEBI:29034"/>
        <label>1</label>
    </ligand>
</feature>
<evidence type="ECO:0000256" key="8">
    <source>
        <dbReference type="ARBA" id="ARBA00023004"/>
    </source>
</evidence>
<dbReference type="GO" id="GO:0055037">
    <property type="term" value="C:recycling endosome"/>
    <property type="evidence" value="ECO:0007669"/>
    <property type="project" value="TreeGrafter"/>
</dbReference>
<keyword evidence="15" id="KW-0732">Signal</keyword>
<dbReference type="GO" id="GO:0019731">
    <property type="term" value="P:antibacterial humoral response"/>
    <property type="evidence" value="ECO:0007669"/>
    <property type="project" value="TreeGrafter"/>
</dbReference>
<feature type="domain" description="Transferrin-like" evidence="16">
    <location>
        <begin position="328"/>
        <end position="650"/>
    </location>
</feature>
<name>E2GIJ5_TACFU</name>
<feature type="disulfide bond" evidence="14">
    <location>
        <begin position="341"/>
        <end position="359"/>
    </location>
</feature>
<dbReference type="PROSITE" id="PS00207">
    <property type="entry name" value="TRANSFERRIN_LIKE_3"/>
    <property type="match status" value="1"/>
</dbReference>
<organism evidence="17">
    <name type="scientific">Tachysurus fulvidraco</name>
    <name type="common">Yellow catfish</name>
    <name type="synonym">Pimelodus fulvidraco</name>
    <dbReference type="NCBI Taxonomy" id="1234273"/>
    <lineage>
        <taxon>Eukaryota</taxon>
        <taxon>Metazoa</taxon>
        <taxon>Chordata</taxon>
        <taxon>Craniata</taxon>
        <taxon>Vertebrata</taxon>
        <taxon>Euteleostomi</taxon>
        <taxon>Actinopterygii</taxon>
        <taxon>Neopterygii</taxon>
        <taxon>Teleostei</taxon>
        <taxon>Ostariophysi</taxon>
        <taxon>Siluriformes</taxon>
        <taxon>Bagridae</taxon>
        <taxon>Tachysurus</taxon>
    </lineage>
</organism>
<evidence type="ECO:0000256" key="6">
    <source>
        <dbReference type="ARBA" id="ARBA00022723"/>
    </source>
</evidence>
<reference evidence="17" key="1">
    <citation type="submission" date="2010-05" db="EMBL/GenBank/DDBJ databases">
        <title>Structure and expression of transferrin gene of yellow catfish, Pelteobagrus fulvidraco.</title>
        <authorList>
            <person name="Fan Y."/>
            <person name="Zeng L."/>
        </authorList>
    </citation>
    <scope>NUCLEOTIDE SEQUENCE</scope>
</reference>
<dbReference type="SUPFAM" id="SSF53850">
    <property type="entry name" value="Periplasmic binding protein-like II"/>
    <property type="match status" value="2"/>
</dbReference>
<feature type="disulfide bond" evidence="14">
    <location>
        <begin position="486"/>
        <end position="497"/>
    </location>
</feature>
<dbReference type="InterPro" id="IPR001156">
    <property type="entry name" value="Transferrin-like_dom"/>
</dbReference>
<feature type="chain" id="PRO_5003159452" description="Serotransferrin" evidence="15">
    <location>
        <begin position="19"/>
        <end position="670"/>
    </location>
</feature>
<dbReference type="MEROPS" id="S60.970"/>
<dbReference type="PROSITE" id="PS00206">
    <property type="entry name" value="TRANSFERRIN_LIKE_2"/>
    <property type="match status" value="1"/>
</dbReference>
<feature type="binding site" evidence="13">
    <location>
        <position position="575"/>
    </location>
    <ligand>
        <name>Fe(3+)</name>
        <dbReference type="ChEBI" id="CHEBI:29034"/>
        <label>1</label>
    </ligand>
</feature>
<feature type="binding site" evidence="12">
    <location>
        <position position="450"/>
    </location>
    <ligand>
        <name>hydrogencarbonate</name>
        <dbReference type="ChEBI" id="CHEBI:17544"/>
        <label>1</label>
    </ligand>
</feature>
<comment type="subcellular location">
    <subcellularLocation>
        <location evidence="1 11">Secreted</location>
    </subcellularLocation>
</comment>
<dbReference type="GO" id="GO:0005886">
    <property type="term" value="C:plasma membrane"/>
    <property type="evidence" value="ECO:0007669"/>
    <property type="project" value="TreeGrafter"/>
</dbReference>
<dbReference type="Gene3D" id="3.40.190.10">
    <property type="entry name" value="Periplasmic binding protein-like II"/>
    <property type="match status" value="4"/>
</dbReference>
<evidence type="ECO:0000256" key="14">
    <source>
        <dbReference type="PIRSR" id="PIRSR002549-4"/>
    </source>
</evidence>
<feature type="binding site" evidence="12">
    <location>
        <position position="443"/>
    </location>
    <ligand>
        <name>hydrogencarbonate</name>
        <dbReference type="ChEBI" id="CHEBI:17544"/>
        <label>1</label>
    </ligand>
</feature>
<feature type="binding site" evidence="13">
    <location>
        <position position="95"/>
    </location>
    <ligand>
        <name>Fe(3+)</name>
        <dbReference type="ChEBI" id="CHEBI:29034"/>
        <label>1</label>
    </ligand>
</feature>
<keyword evidence="5 11" id="KW-0964">Secreted</keyword>
<feature type="disulfide bond" evidence="14">
    <location>
        <begin position="25"/>
        <end position="52"/>
    </location>
</feature>
<feature type="binding site" evidence="12">
    <location>
        <position position="127"/>
    </location>
    <ligand>
        <name>hydrogencarbonate</name>
        <dbReference type="ChEBI" id="CHEBI:17544"/>
        <label>1</label>
    </ligand>
</feature>
<evidence type="ECO:0000313" key="17">
    <source>
        <dbReference type="EMBL" id="ADK35120.1"/>
    </source>
</evidence>
<dbReference type="PROSITE" id="PS00205">
    <property type="entry name" value="TRANSFERRIN_LIKE_1"/>
    <property type="match status" value="2"/>
</dbReference>
<dbReference type="Pfam" id="PF00405">
    <property type="entry name" value="Transferrin"/>
    <property type="match status" value="2"/>
</dbReference>
<dbReference type="EMBL" id="HM357866">
    <property type="protein sequence ID" value="ADK35120.1"/>
    <property type="molecule type" value="mRNA"/>
</dbReference>
<feature type="binding site" evidence="12">
    <location>
        <position position="124"/>
    </location>
    <ligand>
        <name>hydrogencarbonate</name>
        <dbReference type="ChEBI" id="CHEBI:17544"/>
        <label>1</label>
    </ligand>
</feature>
<comment type="similarity">
    <text evidence="11">Belongs to the transferrin family.</text>
</comment>
<feature type="disulfide bond" evidence="14">
    <location>
        <begin position="224"/>
        <end position="238"/>
    </location>
</feature>
<feature type="disulfide bond" evidence="14">
    <location>
        <begin position="393"/>
        <end position="662"/>
    </location>
</feature>
<keyword evidence="7" id="KW-0677">Repeat</keyword>
<dbReference type="PANTHER" id="PTHR11485">
    <property type="entry name" value="TRANSFERRIN"/>
    <property type="match status" value="1"/>
</dbReference>
<keyword evidence="10 14" id="KW-1015">Disulfide bond</keyword>
<feature type="binding site" evidence="12">
    <location>
        <position position="449"/>
    </location>
    <ligand>
        <name>hydrogencarbonate</name>
        <dbReference type="ChEBI" id="CHEBI:17544"/>
        <label>1</label>
    </ligand>
</feature>
<dbReference type="InterPro" id="IPR018195">
    <property type="entry name" value="Transferrin_Fe_BS"/>
</dbReference>
<keyword evidence="4 11" id="KW-0410">Iron transport</keyword>
<feature type="disulfide bond" evidence="14">
    <location>
        <begin position="465"/>
        <end position="651"/>
    </location>
</feature>
<feature type="binding site" evidence="12">
    <location>
        <position position="447"/>
    </location>
    <ligand>
        <name>hydrogencarbonate</name>
        <dbReference type="ChEBI" id="CHEBI:17544"/>
        <label>1</label>
    </ligand>
</feature>
<feature type="binding site" evidence="12">
    <location>
        <position position="120"/>
    </location>
    <ligand>
        <name>hydrogencarbonate</name>
        <dbReference type="ChEBI" id="CHEBI:17544"/>
        <label>1</label>
    </ligand>
</feature>
<dbReference type="PRINTS" id="PR00422">
    <property type="entry name" value="TRANSFERRIN"/>
</dbReference>
<dbReference type="PANTHER" id="PTHR11485:SF31">
    <property type="entry name" value="SEROTRANSFERRIN"/>
    <property type="match status" value="1"/>
</dbReference>
<feature type="binding site" evidence="13">
    <location>
        <position position="246"/>
    </location>
    <ligand>
        <name>Fe(3+)</name>
        <dbReference type="ChEBI" id="CHEBI:29034"/>
        <label>1</label>
    </ligand>
</feature>
<feature type="disulfide bond" evidence="14">
    <location>
        <begin position="441"/>
        <end position="514"/>
    </location>
</feature>
<feature type="disulfide bond" evidence="14">
    <location>
        <begin position="118"/>
        <end position="197"/>
    </location>
</feature>
<evidence type="ECO:0000256" key="2">
    <source>
        <dbReference type="ARBA" id="ARBA00011245"/>
    </source>
</evidence>
<accession>E2GIJ5</accession>
<feature type="disulfide bond" evidence="14">
    <location>
        <begin position="163"/>
        <end position="176"/>
    </location>
</feature>
<feature type="disulfide bond" evidence="14">
    <location>
        <begin position="475"/>
        <end position="489"/>
    </location>
</feature>